<evidence type="ECO:0000256" key="14">
    <source>
        <dbReference type="ARBA" id="ARBA00024082"/>
    </source>
</evidence>
<comment type="pathway">
    <text evidence="2 17">Phospholipid metabolism; phosphatidylinositol phosphate biosynthesis.</text>
</comment>
<feature type="binding site" evidence="17">
    <location>
        <position position="80"/>
    </location>
    <ligand>
        <name>a CDP-1,2-diacyl-sn-glycerol</name>
        <dbReference type="ChEBI" id="CHEBI:58332"/>
    </ligand>
</feature>
<dbReference type="NCBIfam" id="NF045883">
    <property type="entry name" value="PIPSynth"/>
    <property type="match status" value="1"/>
</dbReference>
<dbReference type="GO" id="GO:0016780">
    <property type="term" value="F:phosphotransferase activity, for other substituted phosphate groups"/>
    <property type="evidence" value="ECO:0007669"/>
    <property type="project" value="UniProtKB-UniRule"/>
</dbReference>
<feature type="binding site" evidence="17">
    <location>
        <position position="87"/>
    </location>
    <ligand>
        <name>Mg(2+)</name>
        <dbReference type="ChEBI" id="CHEBI:18420"/>
        <label>2</label>
    </ligand>
</feature>
<feature type="binding site" evidence="17">
    <location>
        <position position="66"/>
    </location>
    <ligand>
        <name>Mg(2+)</name>
        <dbReference type="ChEBI" id="CHEBI:18420"/>
        <label>1</label>
    </ligand>
</feature>
<evidence type="ECO:0000256" key="13">
    <source>
        <dbReference type="ARBA" id="ARBA00023935"/>
    </source>
</evidence>
<feature type="active site" description="Proton acceptor" evidence="17">
    <location>
        <position position="91"/>
    </location>
</feature>
<dbReference type="EMBL" id="QPJC01000005">
    <property type="protein sequence ID" value="RCW43920.1"/>
    <property type="molecule type" value="Genomic_DNA"/>
</dbReference>
<dbReference type="GO" id="GO:0000287">
    <property type="term" value="F:magnesium ion binding"/>
    <property type="evidence" value="ECO:0007669"/>
    <property type="project" value="UniProtKB-UniRule"/>
</dbReference>
<keyword evidence="11 17" id="KW-1133">Transmembrane helix</keyword>
<evidence type="ECO:0000256" key="10">
    <source>
        <dbReference type="ARBA" id="ARBA00022842"/>
    </source>
</evidence>
<dbReference type="InterPro" id="IPR043130">
    <property type="entry name" value="CDP-OH_PTrfase_TM_dom"/>
</dbReference>
<evidence type="ECO:0000256" key="15">
    <source>
        <dbReference type="ARBA" id="ARBA00033137"/>
    </source>
</evidence>
<comment type="subcellular location">
    <subcellularLocation>
        <location evidence="1 17">Cell membrane</location>
        <topology evidence="1 17">Multi-pass membrane protein</topology>
    </subcellularLocation>
</comment>
<evidence type="ECO:0000256" key="9">
    <source>
        <dbReference type="ARBA" id="ARBA00022723"/>
    </source>
</evidence>
<dbReference type="OrthoDB" id="116551at2"/>
<evidence type="ECO:0000256" key="6">
    <source>
        <dbReference type="ARBA" id="ARBA00022475"/>
    </source>
</evidence>
<evidence type="ECO:0000256" key="1">
    <source>
        <dbReference type="ARBA" id="ARBA00004651"/>
    </source>
</evidence>
<evidence type="ECO:0000256" key="8">
    <source>
        <dbReference type="ARBA" id="ARBA00022692"/>
    </source>
</evidence>
<keyword evidence="12 17" id="KW-0472">Membrane</keyword>
<dbReference type="InterPro" id="IPR000462">
    <property type="entry name" value="CDP-OH_P_trans"/>
</dbReference>
<dbReference type="PROSITE" id="PS00379">
    <property type="entry name" value="CDP_ALCOHOL_P_TRANSF"/>
    <property type="match status" value="1"/>
</dbReference>
<keyword evidence="17" id="KW-0443">Lipid metabolism</keyword>
<comment type="cofactor">
    <cofactor evidence="17">
        <name>Mg(2+)</name>
        <dbReference type="ChEBI" id="CHEBI:18420"/>
    </cofactor>
    <text evidence="17">Contains a di-nuclear catalytic Mg(2+) center.</text>
</comment>
<dbReference type="AlphaFoldDB" id="A0A368VQI7"/>
<evidence type="ECO:0000256" key="18">
    <source>
        <dbReference type="RuleBase" id="RU003750"/>
    </source>
</evidence>
<comment type="subunit">
    <text evidence="5 17">Homodimer.</text>
</comment>
<protein>
    <recommendedName>
        <fullName evidence="14 17">Phosphatidylinositol phosphate synthase</fullName>
        <shortName evidence="17">PIP synthase</shortName>
        <ecNumber evidence="17">2.7.8.-</ecNumber>
    </recommendedName>
    <alternativeName>
        <fullName evidence="15 17">CDP-diacylglycerol--D-myo-inositol-3-phosphate 3-phosphatidyltransferase</fullName>
    </alternativeName>
</protein>
<feature type="transmembrane region" description="Helical" evidence="17">
    <location>
        <begin position="154"/>
        <end position="187"/>
    </location>
</feature>
<dbReference type="RefSeq" id="WP_114452931.1">
    <property type="nucleotide sequence ID" value="NZ_QPJC01000005.1"/>
</dbReference>
<evidence type="ECO:0000256" key="5">
    <source>
        <dbReference type="ARBA" id="ARBA00011738"/>
    </source>
</evidence>
<evidence type="ECO:0000256" key="12">
    <source>
        <dbReference type="ARBA" id="ARBA00023136"/>
    </source>
</evidence>
<feature type="transmembrane region" description="Helical" evidence="17">
    <location>
        <begin position="53"/>
        <end position="72"/>
    </location>
</feature>
<feature type="binding site" evidence="17">
    <location>
        <position position="91"/>
    </location>
    <ligand>
        <name>Mg(2+)</name>
        <dbReference type="ChEBI" id="CHEBI:18420"/>
        <label>2</label>
    </ligand>
</feature>
<evidence type="ECO:0000256" key="11">
    <source>
        <dbReference type="ARBA" id="ARBA00022989"/>
    </source>
</evidence>
<comment type="catalytic activity">
    <reaction evidence="16 17">
        <text>a CDP-1,2-diacyl-sn-glycerol + 1D-myo-inositol 3-phosphate = a 1,2-diacyl-sn-glycero-3-phospho-(1D-myo-inositol-3-phosphate) + CMP + H(+)</text>
        <dbReference type="Rhea" id="RHEA:60504"/>
        <dbReference type="ChEBI" id="CHEBI:15378"/>
        <dbReference type="ChEBI" id="CHEBI:58088"/>
        <dbReference type="ChEBI" id="CHEBI:58332"/>
        <dbReference type="ChEBI" id="CHEBI:58401"/>
        <dbReference type="ChEBI" id="CHEBI:60377"/>
    </reaction>
</comment>
<evidence type="ECO:0000256" key="17">
    <source>
        <dbReference type="HAMAP-Rule" id="MF_02241"/>
    </source>
</evidence>
<dbReference type="HAMAP" id="MF_02241">
    <property type="entry name" value="PIP_synthase"/>
    <property type="match status" value="1"/>
</dbReference>
<keyword evidence="10 17" id="KW-0460">Magnesium</keyword>
<gene>
    <name evidence="19" type="ORF">DFQ14_10561</name>
</gene>
<feature type="binding site" evidence="17">
    <location>
        <begin position="29"/>
        <end position="32"/>
    </location>
    <ligand>
        <name>a CDP-1,2-diacyl-sn-glycerol</name>
        <dbReference type="ChEBI" id="CHEBI:58332"/>
    </ligand>
</feature>
<feature type="transmembrane region" description="Helical" evidence="17">
    <location>
        <begin position="116"/>
        <end position="134"/>
    </location>
</feature>
<evidence type="ECO:0000256" key="7">
    <source>
        <dbReference type="ARBA" id="ARBA00022679"/>
    </source>
</evidence>
<keyword evidence="17" id="KW-0444">Lipid biosynthesis</keyword>
<keyword evidence="17" id="KW-1208">Phospholipid metabolism</keyword>
<keyword evidence="9 17" id="KW-0479">Metal-binding</keyword>
<accession>A0A368VQI7</accession>
<comment type="similarity">
    <text evidence="4 17 18">Belongs to the CDP-alcohol phosphatidyltransferase class-I family.</text>
</comment>
<keyword evidence="6 17" id="KW-1003">Cell membrane</keyword>
<dbReference type="Pfam" id="PF01066">
    <property type="entry name" value="CDP-OH_P_transf"/>
    <property type="match status" value="1"/>
</dbReference>
<dbReference type="Gene3D" id="1.20.120.1760">
    <property type="match status" value="1"/>
</dbReference>
<evidence type="ECO:0000256" key="16">
    <source>
        <dbReference type="ARBA" id="ARBA00048865"/>
    </source>
</evidence>
<dbReference type="InterPro" id="IPR044268">
    <property type="entry name" value="PIP_synthase_PgsA1"/>
</dbReference>
<sequence>MLNVFARTAFSRVSDPIGAWLVRRGLSPNAVTVVGTVASVATALWFFPRGCLFVGTVVVTFFLLFDLLDGAMARAGGKASEFGAVLDASCDRIADGVLFGSLMWWALVVADHPVRGLGLLICLVSAQVISYVKARAEAHGLRADGGMAERAQRFVLVLTGVGLHGLGVPYVLDIAVWALVVLSILTIGQRLRAVQLASRTPG</sequence>
<dbReference type="GO" id="GO:0008654">
    <property type="term" value="P:phospholipid biosynthetic process"/>
    <property type="evidence" value="ECO:0007669"/>
    <property type="project" value="UniProtKB-UniRule"/>
</dbReference>
<feature type="binding site" evidence="17">
    <location>
        <position position="66"/>
    </location>
    <ligand>
        <name>Mg(2+)</name>
        <dbReference type="ChEBI" id="CHEBI:18420"/>
        <label>2</label>
    </ligand>
</feature>
<keyword evidence="8 17" id="KW-0812">Transmembrane</keyword>
<feature type="binding site" evidence="17">
    <location>
        <position position="87"/>
    </location>
    <ligand>
        <name>Mg(2+)</name>
        <dbReference type="ChEBI" id="CHEBI:18420"/>
        <label>1</label>
    </ligand>
</feature>
<comment type="caution">
    <text evidence="17">Lacks conserved residue(s) required for the propagation of feature annotation.</text>
</comment>
<organism evidence="19 20">
    <name type="scientific">Halopolyspora algeriensis</name>
    <dbReference type="NCBI Taxonomy" id="1500506"/>
    <lineage>
        <taxon>Bacteria</taxon>
        <taxon>Bacillati</taxon>
        <taxon>Actinomycetota</taxon>
        <taxon>Actinomycetes</taxon>
        <taxon>Actinomycetes incertae sedis</taxon>
        <taxon>Halopolyspora</taxon>
    </lineage>
</organism>
<evidence type="ECO:0000313" key="19">
    <source>
        <dbReference type="EMBL" id="RCW43920.1"/>
    </source>
</evidence>
<comment type="catalytic activity">
    <reaction evidence="13 17">
        <text>1,2-di-(9Z-octadecenoyl)-sn-glycero-3-cytidine-5'-diphosphate + 1D-myo-inositol 3-phosphate = 1,2-di-(9Z-octadecenoyl)-sn-glycero-3-phospho-(1D-myo-inositol-3-phosphate) + CMP + H(+)</text>
        <dbReference type="Rhea" id="RHEA:61216"/>
        <dbReference type="ChEBI" id="CHEBI:15378"/>
        <dbReference type="ChEBI" id="CHEBI:58401"/>
        <dbReference type="ChEBI" id="CHEBI:60377"/>
        <dbReference type="ChEBI" id="CHEBI:85356"/>
        <dbReference type="ChEBI" id="CHEBI:144472"/>
    </reaction>
</comment>
<keyword evidence="7 17" id="KW-0808">Transferase</keyword>
<dbReference type="GO" id="GO:0005886">
    <property type="term" value="C:plasma membrane"/>
    <property type="evidence" value="ECO:0007669"/>
    <property type="project" value="UniProtKB-SubCell"/>
</dbReference>
<reference evidence="19 20" key="1">
    <citation type="submission" date="2018-07" db="EMBL/GenBank/DDBJ databases">
        <title>Genomic Encyclopedia of Type Strains, Phase III (KMG-III): the genomes of soil and plant-associated and newly described type strains.</title>
        <authorList>
            <person name="Whitman W."/>
        </authorList>
    </citation>
    <scope>NUCLEOTIDE SEQUENCE [LARGE SCALE GENOMIC DNA]</scope>
    <source>
        <strain evidence="19 20">CECT 8575</strain>
    </source>
</reference>
<evidence type="ECO:0000256" key="4">
    <source>
        <dbReference type="ARBA" id="ARBA00010441"/>
    </source>
</evidence>
<dbReference type="InterPro" id="IPR048254">
    <property type="entry name" value="CDP_ALCOHOL_P_TRANSF_CS"/>
</dbReference>
<evidence type="ECO:0000313" key="20">
    <source>
        <dbReference type="Proteomes" id="UP000253495"/>
    </source>
</evidence>
<feature type="binding site" evidence="17">
    <location>
        <position position="74"/>
    </location>
    <ligand>
        <name>a CDP-1,2-diacyl-sn-glycerol</name>
        <dbReference type="ChEBI" id="CHEBI:58332"/>
    </ligand>
</feature>
<comment type="caution">
    <text evidence="19">The sequence shown here is derived from an EMBL/GenBank/DDBJ whole genome shotgun (WGS) entry which is preliminary data.</text>
</comment>
<evidence type="ECO:0000256" key="3">
    <source>
        <dbReference type="ARBA" id="ARBA00005189"/>
    </source>
</evidence>
<dbReference type="EC" id="2.7.8.-" evidence="17"/>
<keyword evidence="17" id="KW-0594">Phospholipid biosynthesis</keyword>
<keyword evidence="20" id="KW-1185">Reference proteome</keyword>
<feature type="binding site" evidence="17">
    <location>
        <position position="70"/>
    </location>
    <ligand>
        <name>a CDP-1,2-diacyl-sn-glycerol</name>
        <dbReference type="ChEBI" id="CHEBI:58332"/>
    </ligand>
</feature>
<dbReference type="Proteomes" id="UP000253495">
    <property type="component" value="Unassembled WGS sequence"/>
</dbReference>
<feature type="binding site" evidence="17">
    <location>
        <position position="69"/>
    </location>
    <ligand>
        <name>Mg(2+)</name>
        <dbReference type="ChEBI" id="CHEBI:18420"/>
        <label>1</label>
    </ligand>
</feature>
<evidence type="ECO:0000256" key="2">
    <source>
        <dbReference type="ARBA" id="ARBA00004805"/>
    </source>
</evidence>
<comment type="function">
    <text evidence="17">Catalyzes the conjugation of the 1'-hydroxyl group of D-myo-inositol-3-phosphate (also named L-myo-inositol-1-phosphate) with a lipid tail of cytidine diphosphate diacylglycerol (CDP-DAG), forming phosphatidylinositol phosphate (PIP) and CMP. PIP is a precursor of phosphatidylinositol (PI) which is an essential lipid required for cell wall formation.</text>
</comment>
<dbReference type="UniPathway" id="UPA00220"/>
<proteinExistence type="inferred from homology"/>
<comment type="pathway">
    <text evidence="3">Lipid metabolism.</text>
</comment>
<name>A0A368VQI7_9ACTN</name>